<organism evidence="3 4">
    <name type="scientific">Hungatella hathewayi</name>
    <dbReference type="NCBI Taxonomy" id="154046"/>
    <lineage>
        <taxon>Bacteria</taxon>
        <taxon>Bacillati</taxon>
        <taxon>Bacillota</taxon>
        <taxon>Clostridia</taxon>
        <taxon>Lachnospirales</taxon>
        <taxon>Lachnospiraceae</taxon>
        <taxon>Hungatella</taxon>
    </lineage>
</organism>
<dbReference type="PANTHER" id="PTHR46797:SF1">
    <property type="entry name" value="METHYLPHOSPHONATE SYNTHASE"/>
    <property type="match status" value="1"/>
</dbReference>
<accession>A0AA37JKD9</accession>
<dbReference type="SUPFAM" id="SSF47413">
    <property type="entry name" value="lambda repressor-like DNA-binding domains"/>
    <property type="match status" value="1"/>
</dbReference>
<dbReference type="SMART" id="SM00530">
    <property type="entry name" value="HTH_XRE"/>
    <property type="match status" value="1"/>
</dbReference>
<dbReference type="PANTHER" id="PTHR46797">
    <property type="entry name" value="HTH-TYPE TRANSCRIPTIONAL REGULATOR"/>
    <property type="match status" value="1"/>
</dbReference>
<proteinExistence type="predicted"/>
<evidence type="ECO:0000313" key="3">
    <source>
        <dbReference type="EMBL" id="GKH02819.1"/>
    </source>
</evidence>
<protein>
    <recommendedName>
        <fullName evidence="2">HTH cro/C1-type domain-containing protein</fullName>
    </recommendedName>
</protein>
<dbReference type="Pfam" id="PF01381">
    <property type="entry name" value="HTH_3"/>
    <property type="match status" value="1"/>
</dbReference>
<dbReference type="CDD" id="cd00093">
    <property type="entry name" value="HTH_XRE"/>
    <property type="match status" value="1"/>
</dbReference>
<gene>
    <name evidence="3" type="ORF">CE91St55_48000</name>
</gene>
<name>A0AA37JKD9_9FIRM</name>
<evidence type="ECO:0000313" key="4">
    <source>
        <dbReference type="Proteomes" id="UP001055091"/>
    </source>
</evidence>
<reference evidence="3" key="1">
    <citation type="submission" date="2022-01" db="EMBL/GenBank/DDBJ databases">
        <title>Novel bile acid biosynthetic pathways are enriched in the microbiome of centenarians.</title>
        <authorList>
            <person name="Sato Y."/>
            <person name="Atarashi K."/>
            <person name="Plichta R.D."/>
            <person name="Arai Y."/>
            <person name="Sasajima S."/>
            <person name="Kearney M.S."/>
            <person name="Suda W."/>
            <person name="Takeshita K."/>
            <person name="Sasaki T."/>
            <person name="Okamoto S."/>
            <person name="Skelly N.A."/>
            <person name="Okamura Y."/>
            <person name="Vlamakis H."/>
            <person name="Li Y."/>
            <person name="Tanoue T."/>
            <person name="Takei H."/>
            <person name="Nittono H."/>
            <person name="Narushima S."/>
            <person name="Irie J."/>
            <person name="Itoh H."/>
            <person name="Moriya K."/>
            <person name="Sugiura Y."/>
            <person name="Suematsu M."/>
            <person name="Moritoki N."/>
            <person name="Shibata S."/>
            <person name="Littman R.D."/>
            <person name="Fischbach A.M."/>
            <person name="Uwamino Y."/>
            <person name="Inoue T."/>
            <person name="Honda A."/>
            <person name="Hattori M."/>
            <person name="Murai T."/>
            <person name="Xavier J.R."/>
            <person name="Hirose N."/>
            <person name="Honda K."/>
        </authorList>
    </citation>
    <scope>NUCLEOTIDE SEQUENCE</scope>
    <source>
        <strain evidence="3">CE91-St55</strain>
    </source>
</reference>
<dbReference type="Proteomes" id="UP001055091">
    <property type="component" value="Unassembled WGS sequence"/>
</dbReference>
<dbReference type="InterPro" id="IPR050807">
    <property type="entry name" value="TransReg_Diox_bact_type"/>
</dbReference>
<sequence>MATIGSNIKKRREELGLTQEELAKKMGYKSKSTINKIEAGINDITQSKVIAFAKVLNTTAAYLMGWDDRVLSLDEYNERAAIQVWKDFIQLIESVGYEITELENDKYEIVSDRSSSVIITTKEQLSSLNTTIMNYISYTTDKFFEEHSNSTEN</sequence>
<dbReference type="InterPro" id="IPR010982">
    <property type="entry name" value="Lambda_DNA-bd_dom_sf"/>
</dbReference>
<keyword evidence="1" id="KW-0238">DNA-binding</keyword>
<comment type="caution">
    <text evidence="3">The sequence shown here is derived from an EMBL/GenBank/DDBJ whole genome shotgun (WGS) entry which is preliminary data.</text>
</comment>
<feature type="domain" description="HTH cro/C1-type" evidence="2">
    <location>
        <begin position="8"/>
        <end position="63"/>
    </location>
</feature>
<dbReference type="EMBL" id="BQNJ01000002">
    <property type="protein sequence ID" value="GKH02819.1"/>
    <property type="molecule type" value="Genomic_DNA"/>
</dbReference>
<evidence type="ECO:0000256" key="1">
    <source>
        <dbReference type="ARBA" id="ARBA00023125"/>
    </source>
</evidence>
<dbReference type="InterPro" id="IPR001387">
    <property type="entry name" value="Cro/C1-type_HTH"/>
</dbReference>
<dbReference type="GO" id="GO:0003677">
    <property type="term" value="F:DNA binding"/>
    <property type="evidence" value="ECO:0007669"/>
    <property type="project" value="UniProtKB-KW"/>
</dbReference>
<dbReference type="GO" id="GO:0003700">
    <property type="term" value="F:DNA-binding transcription factor activity"/>
    <property type="evidence" value="ECO:0007669"/>
    <property type="project" value="TreeGrafter"/>
</dbReference>
<dbReference type="PROSITE" id="PS50943">
    <property type="entry name" value="HTH_CROC1"/>
    <property type="match status" value="1"/>
</dbReference>
<dbReference type="GO" id="GO:0005829">
    <property type="term" value="C:cytosol"/>
    <property type="evidence" value="ECO:0007669"/>
    <property type="project" value="TreeGrafter"/>
</dbReference>
<dbReference type="AlphaFoldDB" id="A0AA37JKD9"/>
<dbReference type="RefSeq" id="WP_244052973.1">
    <property type="nucleotide sequence ID" value="NZ_BQNJ01000002.1"/>
</dbReference>
<dbReference type="Gene3D" id="1.10.260.40">
    <property type="entry name" value="lambda repressor-like DNA-binding domains"/>
    <property type="match status" value="1"/>
</dbReference>
<evidence type="ECO:0000259" key="2">
    <source>
        <dbReference type="PROSITE" id="PS50943"/>
    </source>
</evidence>